<dbReference type="Proteomes" id="UP000499080">
    <property type="component" value="Unassembled WGS sequence"/>
</dbReference>
<dbReference type="AlphaFoldDB" id="A0A4Y2GLA1"/>
<name>A0A4Y2GLA1_ARAVE</name>
<evidence type="ECO:0000313" key="1">
    <source>
        <dbReference type="EMBL" id="GBM53566.1"/>
    </source>
</evidence>
<sequence>MSSRTIEPDYTNEGGPGRTFCLRATSLASPRRQPVGHRSRWSHLSEKASILVDRFEIRPIDHNSRSASLPPLTNEFSVVDRVLFIALPLSRKLA</sequence>
<comment type="caution">
    <text evidence="1">The sequence shown here is derived from an EMBL/GenBank/DDBJ whole genome shotgun (WGS) entry which is preliminary data.</text>
</comment>
<protein>
    <submittedName>
        <fullName evidence="1">Uncharacterized protein</fullName>
    </submittedName>
</protein>
<organism evidence="1 2">
    <name type="scientific">Araneus ventricosus</name>
    <name type="common">Orbweaver spider</name>
    <name type="synonym">Epeira ventricosa</name>
    <dbReference type="NCBI Taxonomy" id="182803"/>
    <lineage>
        <taxon>Eukaryota</taxon>
        <taxon>Metazoa</taxon>
        <taxon>Ecdysozoa</taxon>
        <taxon>Arthropoda</taxon>
        <taxon>Chelicerata</taxon>
        <taxon>Arachnida</taxon>
        <taxon>Araneae</taxon>
        <taxon>Araneomorphae</taxon>
        <taxon>Entelegynae</taxon>
        <taxon>Araneoidea</taxon>
        <taxon>Araneidae</taxon>
        <taxon>Araneus</taxon>
    </lineage>
</organism>
<accession>A0A4Y2GLA1</accession>
<evidence type="ECO:0000313" key="2">
    <source>
        <dbReference type="Proteomes" id="UP000499080"/>
    </source>
</evidence>
<keyword evidence="2" id="KW-1185">Reference proteome</keyword>
<gene>
    <name evidence="1" type="ORF">AVEN_581_1</name>
</gene>
<dbReference type="EMBL" id="BGPR01001425">
    <property type="protein sequence ID" value="GBM53566.1"/>
    <property type="molecule type" value="Genomic_DNA"/>
</dbReference>
<proteinExistence type="predicted"/>
<reference evidence="1 2" key="1">
    <citation type="journal article" date="2019" name="Sci. Rep.">
        <title>Orb-weaving spider Araneus ventricosus genome elucidates the spidroin gene catalogue.</title>
        <authorList>
            <person name="Kono N."/>
            <person name="Nakamura H."/>
            <person name="Ohtoshi R."/>
            <person name="Moran D.A.P."/>
            <person name="Shinohara A."/>
            <person name="Yoshida Y."/>
            <person name="Fujiwara M."/>
            <person name="Mori M."/>
            <person name="Tomita M."/>
            <person name="Arakawa K."/>
        </authorList>
    </citation>
    <scope>NUCLEOTIDE SEQUENCE [LARGE SCALE GENOMIC DNA]</scope>
</reference>